<proteinExistence type="predicted"/>
<protein>
    <recommendedName>
        <fullName evidence="4">tRNA_anti-like</fullName>
    </recommendedName>
</protein>
<comment type="caution">
    <text evidence="2">The sequence shown here is derived from an EMBL/GenBank/DDBJ whole genome shotgun (WGS) entry which is preliminary data.</text>
</comment>
<sequence>MNWKKIISIGAICLTAFAGLGYYLIFGAGPRNILDEKASFVLNANELQHPFKNGEHRTAVSYIDEVAQVNGSVTAYEGNTLELDYKVQVNLVNNPDSTVQIGSVVSVKGRCVGYDDLLEVVKMDQAMLLDNNINDFNL</sequence>
<keyword evidence="3" id="KW-1185">Reference proteome</keyword>
<dbReference type="EMBL" id="LCTZ01000002">
    <property type="protein sequence ID" value="KQC28938.1"/>
    <property type="molecule type" value="Genomic_DNA"/>
</dbReference>
<gene>
    <name evidence="2" type="ORF">AAY42_02795</name>
</gene>
<evidence type="ECO:0000313" key="2">
    <source>
        <dbReference type="EMBL" id="KQC28938.1"/>
    </source>
</evidence>
<dbReference type="AlphaFoldDB" id="A0A0Q1CDY7"/>
<keyword evidence="1" id="KW-1133">Transmembrane helix</keyword>
<name>A0A0Q1CDY7_9FLAO</name>
<keyword evidence="1" id="KW-0472">Membrane</keyword>
<evidence type="ECO:0008006" key="4">
    <source>
        <dbReference type="Google" id="ProtNLM"/>
    </source>
</evidence>
<organism evidence="2 3">
    <name type="scientific">Flagellimonas eckloniae</name>
    <dbReference type="NCBI Taxonomy" id="346185"/>
    <lineage>
        <taxon>Bacteria</taxon>
        <taxon>Pseudomonadati</taxon>
        <taxon>Bacteroidota</taxon>
        <taxon>Flavobacteriia</taxon>
        <taxon>Flavobacteriales</taxon>
        <taxon>Flavobacteriaceae</taxon>
        <taxon>Flagellimonas</taxon>
    </lineage>
</organism>
<dbReference type="Proteomes" id="UP000050827">
    <property type="component" value="Unassembled WGS sequence"/>
</dbReference>
<dbReference type="RefSeq" id="WP_055392485.1">
    <property type="nucleotide sequence ID" value="NZ_LCTZ01000002.1"/>
</dbReference>
<dbReference type="STRING" id="346185.AAY42_02795"/>
<evidence type="ECO:0000256" key="1">
    <source>
        <dbReference type="SAM" id="Phobius"/>
    </source>
</evidence>
<feature type="transmembrane region" description="Helical" evidence="1">
    <location>
        <begin position="6"/>
        <end position="25"/>
    </location>
</feature>
<dbReference type="OrthoDB" id="1449127at2"/>
<keyword evidence="1" id="KW-0812">Transmembrane</keyword>
<evidence type="ECO:0000313" key="3">
    <source>
        <dbReference type="Proteomes" id="UP000050827"/>
    </source>
</evidence>
<accession>A0A0Q1CDY7</accession>
<reference evidence="2 3" key="1">
    <citation type="submission" date="2015-04" db="EMBL/GenBank/DDBJ databases">
        <title>Complete genome of flavobacterium.</title>
        <authorList>
            <person name="Kwon Y.M."/>
            <person name="Kim S.-J."/>
        </authorList>
    </citation>
    <scope>NUCLEOTIDE SEQUENCE [LARGE SCALE GENOMIC DNA]</scope>
    <source>
        <strain evidence="2 3">DK169</strain>
    </source>
</reference>